<evidence type="ECO:0000259" key="8">
    <source>
        <dbReference type="Pfam" id="PF03460"/>
    </source>
</evidence>
<reference evidence="9 10" key="1">
    <citation type="submission" date="2020-09" db="EMBL/GenBank/DDBJ databases">
        <title>Diversity and distribution of actinomycetes associated with coral in the coast of Hainan.</title>
        <authorList>
            <person name="Li F."/>
        </authorList>
    </citation>
    <scope>NUCLEOTIDE SEQUENCE [LARGE SCALE GENOMIC DNA]</scope>
    <source>
        <strain evidence="9 10">HNM0947</strain>
    </source>
</reference>
<dbReference type="RefSeq" id="WP_193124928.1">
    <property type="nucleotide sequence ID" value="NZ_JADBGI010000042.1"/>
</dbReference>
<comment type="caution">
    <text evidence="9">The sequence shown here is derived from an EMBL/GenBank/DDBJ whole genome shotgun (WGS) entry which is preliminary data.</text>
</comment>
<dbReference type="Gene3D" id="3.90.480.20">
    <property type="match status" value="1"/>
</dbReference>
<evidence type="ECO:0000256" key="7">
    <source>
        <dbReference type="SAM" id="MobiDB-lite"/>
    </source>
</evidence>
<keyword evidence="1" id="KW-0004">4Fe-4S</keyword>
<evidence type="ECO:0000256" key="5">
    <source>
        <dbReference type="ARBA" id="ARBA00023004"/>
    </source>
</evidence>
<sequence>MPPTGRPAPGHPGPRERRDRCPGALRPWAAEDGLLVRLRIIGGHLPVESLQALVGAAERYGDGRVHVTVRANLQLRGFPSEEARPDRNEVPGAPAPAASSRLAPEAVDALEATGLLPSRTHELVRNVMVSPGTGLWGGRADLRPVAAELDRLLRAAPHRARLPGRFLFVLDDGRGDLLERTCDLGLVALDEHWAQLRVGDGWGPIVAFEDAAEALVALADRFLELRGDGPSAAWHVTELPDPLTAPVPPDPRSPPPAPPLPYGPVPGGGRHVPVPDAGLDRAAADALAEEARAAGASALVVTPWRGVLVRPADPHAPDPGVHAPGGRP</sequence>
<keyword evidence="2" id="KW-0349">Heme</keyword>
<evidence type="ECO:0000313" key="10">
    <source>
        <dbReference type="Proteomes" id="UP000806528"/>
    </source>
</evidence>
<dbReference type="PANTHER" id="PTHR32439">
    <property type="entry name" value="FERREDOXIN--NITRITE REDUCTASE, CHLOROPLASTIC"/>
    <property type="match status" value="1"/>
</dbReference>
<accession>A0ABR9PEU6</accession>
<evidence type="ECO:0000256" key="3">
    <source>
        <dbReference type="ARBA" id="ARBA00022723"/>
    </source>
</evidence>
<feature type="region of interest" description="Disordered" evidence="7">
    <location>
        <begin position="1"/>
        <end position="22"/>
    </location>
</feature>
<feature type="region of interest" description="Disordered" evidence="7">
    <location>
        <begin position="309"/>
        <end position="328"/>
    </location>
</feature>
<feature type="region of interest" description="Disordered" evidence="7">
    <location>
        <begin position="239"/>
        <end position="277"/>
    </location>
</feature>
<feature type="compositionally biased region" description="Basic and acidic residues" evidence="7">
    <location>
        <begin position="79"/>
        <end position="89"/>
    </location>
</feature>
<dbReference type="InterPro" id="IPR045854">
    <property type="entry name" value="NO2/SO3_Rdtase_4Fe4S_sf"/>
</dbReference>
<feature type="compositionally biased region" description="Pro residues" evidence="7">
    <location>
        <begin position="1"/>
        <end position="12"/>
    </location>
</feature>
<evidence type="ECO:0000256" key="1">
    <source>
        <dbReference type="ARBA" id="ARBA00022485"/>
    </source>
</evidence>
<dbReference type="Pfam" id="PF03460">
    <property type="entry name" value="NIR_SIR_ferr"/>
    <property type="match status" value="1"/>
</dbReference>
<gene>
    <name evidence="9" type="ORF">IDM40_27125</name>
</gene>
<dbReference type="InterPro" id="IPR051329">
    <property type="entry name" value="NIR_SIR_4Fe-4S"/>
</dbReference>
<name>A0ABR9PEU6_9ACTN</name>
<evidence type="ECO:0000256" key="2">
    <source>
        <dbReference type="ARBA" id="ARBA00022617"/>
    </source>
</evidence>
<dbReference type="PANTHER" id="PTHR32439:SF9">
    <property type="entry name" value="BLR3264 PROTEIN"/>
    <property type="match status" value="1"/>
</dbReference>
<evidence type="ECO:0000256" key="4">
    <source>
        <dbReference type="ARBA" id="ARBA00023002"/>
    </source>
</evidence>
<proteinExistence type="predicted"/>
<feature type="region of interest" description="Disordered" evidence="7">
    <location>
        <begin position="78"/>
        <end position="100"/>
    </location>
</feature>
<keyword evidence="3" id="KW-0479">Metal-binding</keyword>
<organism evidence="9 10">
    <name type="scientific">Nocardiopsis coralli</name>
    <dbReference type="NCBI Taxonomy" id="2772213"/>
    <lineage>
        <taxon>Bacteria</taxon>
        <taxon>Bacillati</taxon>
        <taxon>Actinomycetota</taxon>
        <taxon>Actinomycetes</taxon>
        <taxon>Streptosporangiales</taxon>
        <taxon>Nocardiopsidaceae</taxon>
        <taxon>Nocardiopsis</taxon>
    </lineage>
</organism>
<dbReference type="SUPFAM" id="SSF56014">
    <property type="entry name" value="Nitrite and sulphite reductase 4Fe-4S domain-like"/>
    <property type="match status" value="1"/>
</dbReference>
<feature type="compositionally biased region" description="Pro residues" evidence="7">
    <location>
        <begin position="243"/>
        <end position="264"/>
    </location>
</feature>
<keyword evidence="5" id="KW-0408">Iron</keyword>
<keyword evidence="10" id="KW-1185">Reference proteome</keyword>
<dbReference type="EMBL" id="JADBGI010000042">
    <property type="protein sequence ID" value="MBE3002342.1"/>
    <property type="molecule type" value="Genomic_DNA"/>
</dbReference>
<feature type="compositionally biased region" description="Low complexity" evidence="7">
    <location>
        <begin position="91"/>
        <end position="100"/>
    </location>
</feature>
<dbReference type="Proteomes" id="UP000806528">
    <property type="component" value="Unassembled WGS sequence"/>
</dbReference>
<keyword evidence="6" id="KW-0411">Iron-sulfur</keyword>
<feature type="domain" description="Nitrite/Sulfite reductase ferredoxin-like" evidence="8">
    <location>
        <begin position="32"/>
        <end position="83"/>
    </location>
</feature>
<dbReference type="SUPFAM" id="SSF55124">
    <property type="entry name" value="Nitrite/Sulfite reductase N-terminal domain-like"/>
    <property type="match status" value="2"/>
</dbReference>
<keyword evidence="4" id="KW-0560">Oxidoreductase</keyword>
<dbReference type="InterPro" id="IPR036136">
    <property type="entry name" value="Nit/Sulf_reduc_fer-like_dom_sf"/>
</dbReference>
<dbReference type="InterPro" id="IPR005117">
    <property type="entry name" value="NiRdtase/SiRdtase_haem-b_fer"/>
</dbReference>
<protein>
    <submittedName>
        <fullName evidence="9">Nitrite reductase</fullName>
    </submittedName>
</protein>
<evidence type="ECO:0000256" key="6">
    <source>
        <dbReference type="ARBA" id="ARBA00023014"/>
    </source>
</evidence>
<evidence type="ECO:0000313" key="9">
    <source>
        <dbReference type="EMBL" id="MBE3002342.1"/>
    </source>
</evidence>